<dbReference type="InterPro" id="IPR051167">
    <property type="entry name" value="Prolyl_oligopep/macrocyclase"/>
</dbReference>
<dbReference type="GO" id="GO:0070012">
    <property type="term" value="F:oligopeptidase activity"/>
    <property type="evidence" value="ECO:0007669"/>
    <property type="project" value="TreeGrafter"/>
</dbReference>
<dbReference type="Gene3D" id="2.130.10.120">
    <property type="entry name" value="Prolyl oligopeptidase, N-terminal domain"/>
    <property type="match status" value="1"/>
</dbReference>
<keyword evidence="7" id="KW-1185">Reference proteome</keyword>
<keyword evidence="1" id="KW-0645">Protease</keyword>
<name>A0A1M5EIJ6_9FLAO</name>
<reference evidence="6 7" key="1">
    <citation type="submission" date="2016-11" db="EMBL/GenBank/DDBJ databases">
        <authorList>
            <person name="Jaros S."/>
            <person name="Januszkiewicz K."/>
            <person name="Wedrychowicz H."/>
        </authorList>
    </citation>
    <scope>NUCLEOTIDE SEQUENCE [LARGE SCALE GENOMIC DNA]</scope>
    <source>
        <strain evidence="6 7">DSM 25660</strain>
    </source>
</reference>
<dbReference type="InterPro" id="IPR002470">
    <property type="entry name" value="Peptidase_S9A"/>
</dbReference>
<dbReference type="Proteomes" id="UP000184147">
    <property type="component" value="Unassembled WGS sequence"/>
</dbReference>
<evidence type="ECO:0000313" key="7">
    <source>
        <dbReference type="Proteomes" id="UP000184147"/>
    </source>
</evidence>
<evidence type="ECO:0000313" key="6">
    <source>
        <dbReference type="EMBL" id="SHF78881.1"/>
    </source>
</evidence>
<proteinExistence type="predicted"/>
<dbReference type="GO" id="GO:0005829">
    <property type="term" value="C:cytosol"/>
    <property type="evidence" value="ECO:0007669"/>
    <property type="project" value="TreeGrafter"/>
</dbReference>
<sequence length="681" mass="76861">MTMASLTITAQEDPYLDLEEIDGKKALDFVNTQNQKTFAVLEAEKEYASLYQKALTILNAKDRIVYPSITGDYVYNFWQDATHVRGIWRRMTTADYNAGKSNWDILLDLDALSEKEQKKWVFHGATALYPGNGLYLVKLSNGGGDAHETREFDVRTKQFVPNGIFLPEAKSSIQYWDENNLIVSTDFGPGSLTESGYPKIVKWWKRGTPLSEAKTLLSGDPTDVYNSGSVLRDGETPYLLLNKSLSFYTRKSYIHQNDQNILLNIPDDASLLGIKFGKAIVQLKSDWTVADKTYSQGSLIAMDFKALLEGKQHVELLFKPTPNQSLESVAMTKNQLLINVLNDVKSELYLLSKGKEKWYQTRVDAPAYGTISIVSANRESDDFYYSFENFLEPTSLFVYNLKNRKSTKVQGLPAFFSADKYKVEQFFVKGTDGKNVPYFVISAKNVVLNGKNPTLLYGYGGFEVAMQPFYSGTMGTLWLEQGGVYVLANIRGGAEYGPSWHQAGLKEKRQLIYDDFTAISRDLIKRKITSSKHLGIMGGSNGGLLMGVAFTQHPELYNAVVCQVPLLDMKRYNKLLAGASWMGEYGNPDIPEEWAYIQKYSPYHNVKSGVKYPEVFFMTSTRDDRVHPGHARKMAAKMLDLGYPIYYYENTEGGHGGSSTNDQRARWNALQYAYLLKKLKS</sequence>
<evidence type="ECO:0000259" key="5">
    <source>
        <dbReference type="Pfam" id="PF02897"/>
    </source>
</evidence>
<dbReference type="Pfam" id="PF02897">
    <property type="entry name" value="Peptidase_S9_N"/>
    <property type="match status" value="1"/>
</dbReference>
<dbReference type="InterPro" id="IPR023302">
    <property type="entry name" value="Pept_S9A_N"/>
</dbReference>
<dbReference type="GO" id="GO:0006508">
    <property type="term" value="P:proteolysis"/>
    <property type="evidence" value="ECO:0007669"/>
    <property type="project" value="UniProtKB-KW"/>
</dbReference>
<evidence type="ECO:0000256" key="1">
    <source>
        <dbReference type="ARBA" id="ARBA00022670"/>
    </source>
</evidence>
<organism evidence="6 7">
    <name type="scientific">Flavobacterium fontis</name>
    <dbReference type="NCBI Taxonomy" id="1124188"/>
    <lineage>
        <taxon>Bacteria</taxon>
        <taxon>Pseudomonadati</taxon>
        <taxon>Bacteroidota</taxon>
        <taxon>Flavobacteriia</taxon>
        <taxon>Flavobacteriales</taxon>
        <taxon>Flavobacteriaceae</taxon>
        <taxon>Flavobacterium</taxon>
    </lineage>
</organism>
<dbReference type="AlphaFoldDB" id="A0A1M5EIJ6"/>
<dbReference type="PANTHER" id="PTHR42881:SF13">
    <property type="entry name" value="PROLYL ENDOPEPTIDASE"/>
    <property type="match status" value="1"/>
</dbReference>
<evidence type="ECO:0000259" key="4">
    <source>
        <dbReference type="Pfam" id="PF00326"/>
    </source>
</evidence>
<dbReference type="SUPFAM" id="SSF50993">
    <property type="entry name" value="Peptidase/esterase 'gauge' domain"/>
    <property type="match status" value="1"/>
</dbReference>
<dbReference type="PANTHER" id="PTHR42881">
    <property type="entry name" value="PROLYL ENDOPEPTIDASE"/>
    <property type="match status" value="1"/>
</dbReference>
<gene>
    <name evidence="6" type="ORF">SAMN05444377_11950</name>
</gene>
<keyword evidence="3" id="KW-0720">Serine protease</keyword>
<accession>A0A1M5EIJ6</accession>
<dbReference type="GO" id="GO:0004252">
    <property type="term" value="F:serine-type endopeptidase activity"/>
    <property type="evidence" value="ECO:0007669"/>
    <property type="project" value="InterPro"/>
</dbReference>
<dbReference type="Pfam" id="PF00326">
    <property type="entry name" value="Peptidase_S9"/>
    <property type="match status" value="1"/>
</dbReference>
<dbReference type="STRING" id="1124188.SAMN05444377_11950"/>
<dbReference type="EMBL" id="FQVQ01000019">
    <property type="protein sequence ID" value="SHF78881.1"/>
    <property type="molecule type" value="Genomic_DNA"/>
</dbReference>
<dbReference type="PRINTS" id="PR00862">
    <property type="entry name" value="PROLIGOPTASE"/>
</dbReference>
<keyword evidence="2" id="KW-0378">Hydrolase</keyword>
<protein>
    <submittedName>
        <fullName evidence="6">Prolyl oligopeptidase</fullName>
    </submittedName>
</protein>
<feature type="domain" description="Peptidase S9A N-terminal" evidence="5">
    <location>
        <begin position="10"/>
        <end position="409"/>
    </location>
</feature>
<dbReference type="SUPFAM" id="SSF53474">
    <property type="entry name" value="alpha/beta-Hydrolases"/>
    <property type="match status" value="1"/>
</dbReference>
<dbReference type="Gene3D" id="3.40.50.1820">
    <property type="entry name" value="alpha/beta hydrolase"/>
    <property type="match status" value="1"/>
</dbReference>
<dbReference type="InterPro" id="IPR001375">
    <property type="entry name" value="Peptidase_S9_cat"/>
</dbReference>
<evidence type="ECO:0000256" key="3">
    <source>
        <dbReference type="ARBA" id="ARBA00022825"/>
    </source>
</evidence>
<dbReference type="InterPro" id="IPR029058">
    <property type="entry name" value="AB_hydrolase_fold"/>
</dbReference>
<evidence type="ECO:0000256" key="2">
    <source>
        <dbReference type="ARBA" id="ARBA00022801"/>
    </source>
</evidence>
<feature type="domain" description="Peptidase S9 prolyl oligopeptidase catalytic" evidence="4">
    <location>
        <begin position="478"/>
        <end position="680"/>
    </location>
</feature>